<feature type="region of interest" description="Disordered" evidence="1">
    <location>
        <begin position="711"/>
        <end position="761"/>
    </location>
</feature>
<feature type="compositionally biased region" description="Pro residues" evidence="1">
    <location>
        <begin position="744"/>
        <end position="755"/>
    </location>
</feature>
<accession>A0A165J2N3</accession>
<feature type="region of interest" description="Disordered" evidence="1">
    <location>
        <begin position="257"/>
        <end position="276"/>
    </location>
</feature>
<feature type="region of interest" description="Disordered" evidence="1">
    <location>
        <begin position="794"/>
        <end position="883"/>
    </location>
</feature>
<feature type="compositionally biased region" description="Low complexity" evidence="1">
    <location>
        <begin position="797"/>
        <end position="816"/>
    </location>
</feature>
<feature type="region of interest" description="Disordered" evidence="1">
    <location>
        <begin position="174"/>
        <end position="193"/>
    </location>
</feature>
<feature type="compositionally biased region" description="Polar residues" evidence="1">
    <location>
        <begin position="390"/>
        <end position="399"/>
    </location>
</feature>
<dbReference type="EMBL" id="KV407455">
    <property type="protein sequence ID" value="KZF25646.1"/>
    <property type="molecule type" value="Genomic_DNA"/>
</dbReference>
<feature type="region of interest" description="Disordered" evidence="1">
    <location>
        <begin position="207"/>
        <end position="240"/>
    </location>
</feature>
<gene>
    <name evidence="2" type="ORF">L228DRAFT_280872</name>
</gene>
<feature type="compositionally biased region" description="Low complexity" evidence="1">
    <location>
        <begin position="34"/>
        <end position="43"/>
    </location>
</feature>
<feature type="compositionally biased region" description="Polar residues" evidence="1">
    <location>
        <begin position="721"/>
        <end position="734"/>
    </location>
</feature>
<feature type="region of interest" description="Disordered" evidence="1">
    <location>
        <begin position="601"/>
        <end position="648"/>
    </location>
</feature>
<sequence>MESHSVEGIYASSDASCLDKERRRALGLTHHPDSQSGSFDSSSNPRTSQERRAKQSGHGPSCLPAAKSGLYEGLNRISTLPKDRLINSSTPLREIIVNGGGGISAKGKAFKALAGSSIQCFVGVANIGQSRRRYGYDGTCDEDDVDQSLVPEQNDAARSHAHELIAPFEDENGIGIAGGVKNQSDDPSNSSDIDTKLSRLQRYAGSDDKHIGLNGSEVPWENNENLSQGNHEPSVSNGRLEFPRAGEQSIVLDNEARSEQLAQSSQSGVKSSESEDEILEFGNDGLVFGMSEELALDEDGLSALQYLSQFADYEDTESAMDIMRPQMSEVSLGNTEPVQVALPNDELAHSLEHRSPSPSNPPLTEAENLEEYDTESDSDCDSISDVSNSFEHSQLQDRSTGPVIGASFTPSPTDVTSLPLTPALRDTFRSILYCLQIRSAEHPYLAEEVLRFIEMAGPSLAAVATQFGRLSHSVHMTDEGREFRVYTPDSYGTTRFHDASGSVQLPGSFDFPASFDIPGPVIEAPISEVEALREENCSLSEQLEASREKMKELKKAKDEAQLALVNWSVPRISQGGKTSLTMLLEEVDGLRAELEAKTREVASLRQETSTPDGLNQQGADSQSSSQVDPALLASPPTTSTGEASRSALTSLSLRQAGSGTANSSDLGGLNGQMAPQVSELAVDPHSSMNPAPINEELVEKSPLENNLAATEPGLNVDDRLSNNSTLQASGSTVETIDLTESAPAPEPVAPSPPASNPQKRTYDWLDRNHMTKSAKYDHQLGKAYSAAPVVLRRRQAQESIRQQAREAAAAAAAASSPGVRDLDQEPEQGEAHEDPEATVDAMELSEPQPENDEGQPHLDEEGDVDDSDQLLSEELEKALFGTP</sequence>
<reference evidence="2 3" key="1">
    <citation type="journal article" date="2016" name="Fungal Biol.">
        <title>The genome of Xylona heveae provides a window into fungal endophytism.</title>
        <authorList>
            <person name="Gazis R."/>
            <person name="Kuo A."/>
            <person name="Riley R."/>
            <person name="LaButti K."/>
            <person name="Lipzen A."/>
            <person name="Lin J."/>
            <person name="Amirebrahimi M."/>
            <person name="Hesse C.N."/>
            <person name="Spatafora J.W."/>
            <person name="Henrissat B."/>
            <person name="Hainaut M."/>
            <person name="Grigoriev I.V."/>
            <person name="Hibbett D.S."/>
        </authorList>
    </citation>
    <scope>NUCLEOTIDE SEQUENCE [LARGE SCALE GENOMIC DNA]</scope>
    <source>
        <strain evidence="2 3">TC161</strain>
    </source>
</reference>
<dbReference type="RefSeq" id="XP_018191201.1">
    <property type="nucleotide sequence ID" value="XM_018335837.1"/>
</dbReference>
<feature type="compositionally biased region" description="Acidic residues" evidence="1">
    <location>
        <begin position="367"/>
        <end position="382"/>
    </location>
</feature>
<feature type="region of interest" description="Disordered" evidence="1">
    <location>
        <begin position="21"/>
        <end position="65"/>
    </location>
</feature>
<evidence type="ECO:0000256" key="1">
    <source>
        <dbReference type="SAM" id="MobiDB-lite"/>
    </source>
</evidence>
<feature type="compositionally biased region" description="Acidic residues" evidence="1">
    <location>
        <begin position="860"/>
        <end position="873"/>
    </location>
</feature>
<dbReference type="AlphaFoldDB" id="A0A165J2N3"/>
<feature type="compositionally biased region" description="Polar residues" evidence="1">
    <location>
        <begin position="181"/>
        <end position="192"/>
    </location>
</feature>
<evidence type="ECO:0000313" key="2">
    <source>
        <dbReference type="EMBL" id="KZF25646.1"/>
    </source>
</evidence>
<dbReference type="GeneID" id="28900974"/>
<feature type="compositionally biased region" description="Polar residues" evidence="1">
    <location>
        <begin position="605"/>
        <end position="627"/>
    </location>
</feature>
<feature type="compositionally biased region" description="Polar residues" evidence="1">
    <location>
        <begin position="222"/>
        <end position="237"/>
    </location>
</feature>
<proteinExistence type="predicted"/>
<feature type="region of interest" description="Disordered" evidence="1">
    <location>
        <begin position="350"/>
        <end position="411"/>
    </location>
</feature>
<dbReference type="InParanoid" id="A0A165J2N3"/>
<evidence type="ECO:0000313" key="3">
    <source>
        <dbReference type="Proteomes" id="UP000076632"/>
    </source>
</evidence>
<name>A0A165J2N3_XYLHT</name>
<protein>
    <submittedName>
        <fullName evidence="2">Uncharacterized protein</fullName>
    </submittedName>
</protein>
<organism evidence="2 3">
    <name type="scientific">Xylona heveae (strain CBS 132557 / TC161)</name>
    <dbReference type="NCBI Taxonomy" id="1328760"/>
    <lineage>
        <taxon>Eukaryota</taxon>
        <taxon>Fungi</taxon>
        <taxon>Dikarya</taxon>
        <taxon>Ascomycota</taxon>
        <taxon>Pezizomycotina</taxon>
        <taxon>Xylonomycetes</taxon>
        <taxon>Xylonales</taxon>
        <taxon>Xylonaceae</taxon>
        <taxon>Xylona</taxon>
    </lineage>
</organism>
<keyword evidence="3" id="KW-1185">Reference proteome</keyword>
<dbReference type="Proteomes" id="UP000076632">
    <property type="component" value="Unassembled WGS sequence"/>
</dbReference>